<keyword evidence="7" id="KW-1185">Reference proteome</keyword>
<evidence type="ECO:0000256" key="3">
    <source>
        <dbReference type="SAM" id="MobiDB-lite"/>
    </source>
</evidence>
<name>A0ABN7S1X9_OIKDI</name>
<keyword evidence="2" id="KW-0245">EGF-like domain</keyword>
<dbReference type="PROSITE" id="PS50234">
    <property type="entry name" value="VWFA"/>
    <property type="match status" value="1"/>
</dbReference>
<dbReference type="EMBL" id="OU015568">
    <property type="protein sequence ID" value="CAG5089183.1"/>
    <property type="molecule type" value="Genomic_DNA"/>
</dbReference>
<dbReference type="SUPFAM" id="SSF53300">
    <property type="entry name" value="vWA-like"/>
    <property type="match status" value="1"/>
</dbReference>
<dbReference type="Pfam" id="PF00092">
    <property type="entry name" value="VWA"/>
    <property type="match status" value="1"/>
</dbReference>
<dbReference type="SMART" id="SM00181">
    <property type="entry name" value="EGF"/>
    <property type="match status" value="2"/>
</dbReference>
<feature type="compositionally biased region" description="Pro residues" evidence="3">
    <location>
        <begin position="238"/>
        <end position="262"/>
    </location>
</feature>
<feature type="compositionally biased region" description="Low complexity" evidence="3">
    <location>
        <begin position="1"/>
        <end position="13"/>
    </location>
</feature>
<dbReference type="InterPro" id="IPR050906">
    <property type="entry name" value="Notch_signaling"/>
</dbReference>
<organism evidence="6 7">
    <name type="scientific">Oikopleura dioica</name>
    <name type="common">Tunicate</name>
    <dbReference type="NCBI Taxonomy" id="34765"/>
    <lineage>
        <taxon>Eukaryota</taxon>
        <taxon>Metazoa</taxon>
        <taxon>Chordata</taxon>
        <taxon>Tunicata</taxon>
        <taxon>Appendicularia</taxon>
        <taxon>Copelata</taxon>
        <taxon>Oikopleuridae</taxon>
        <taxon>Oikopleura</taxon>
    </lineage>
</organism>
<dbReference type="Gene3D" id="1.20.90.10">
    <property type="entry name" value="Phospholipase A2 domain"/>
    <property type="match status" value="1"/>
</dbReference>
<dbReference type="PANTHER" id="PTHR24044">
    <property type="entry name" value="NOTCH LIGAND FAMILY MEMBER"/>
    <property type="match status" value="1"/>
</dbReference>
<dbReference type="PROSITE" id="PS00022">
    <property type="entry name" value="EGF_1"/>
    <property type="match status" value="2"/>
</dbReference>
<protein>
    <submittedName>
        <fullName evidence="6">Oidioi.mRNA.OKI2018_I69.PAR.g12117.t1.cds</fullName>
    </submittedName>
</protein>
<dbReference type="SMART" id="SM00327">
    <property type="entry name" value="VWA"/>
    <property type="match status" value="1"/>
</dbReference>
<evidence type="ECO:0000313" key="7">
    <source>
        <dbReference type="Proteomes" id="UP001158576"/>
    </source>
</evidence>
<keyword evidence="1 2" id="KW-1015">Disulfide bond</keyword>
<evidence type="ECO:0000313" key="6">
    <source>
        <dbReference type="EMBL" id="CAG5089183.1"/>
    </source>
</evidence>
<evidence type="ECO:0000256" key="2">
    <source>
        <dbReference type="PROSITE-ProRule" id="PRU00076"/>
    </source>
</evidence>
<sequence length="581" mass="62448">MLMDSLGARSGLGASRGAGPGAEQRYTFSSQEELVNTMLQYMLNAYNLDKYIPSEILNYGCWCQTSPEHLKHRRGTPVDTVDRKCQNWTRCQKCIQMDTFGQCNPTEQVYQVCYYANSHGWDPSTQCEPNPFSRGPPDQCCGEFPTRFPFNTEGGTRGCCNGHTFNAATLECCGTTLVASGSCPATTTQPPPDPCNPDPCQNGVCANTEADTGISGSFVCLCDPNWSGQFCHIPITTEPPPTVPPATDPPVTEPPVTDPPTTPTTTETTPTTEPTTTTSTTTTTTTTTTEPPSNCPTSPDPCQNGAECVPDGNTYNCICPPGFQGRNCDRVCTLNNERLDISVVIDTSGSQVGDKQSAVQDFFRDLLAEFDTQTVVKISITDIGDGREGQVNTVLGPAQFVDTSDINSALNSLTWYGETTAIADGITEGASQMDTSDNVNDVMIVITDGFDGDLSSLQTASAAVATAGITAIAIGYDENGGIIGSTLEDIANGVSGNVLEATSTSELQGLSTSVFNTICSASRRRSRPRAQMLGKIVVNQFIYEAASKYKNQFNSVPNWLPQYNDWSTGKIRVFTYERKDL</sequence>
<dbReference type="InterPro" id="IPR036444">
    <property type="entry name" value="PLipase_A2_dom_sf"/>
</dbReference>
<feature type="compositionally biased region" description="Low complexity" evidence="3">
    <location>
        <begin position="263"/>
        <end position="292"/>
    </location>
</feature>
<dbReference type="InterPro" id="IPR000742">
    <property type="entry name" value="EGF"/>
</dbReference>
<dbReference type="Gene3D" id="3.40.50.410">
    <property type="entry name" value="von Willebrand factor, type A domain"/>
    <property type="match status" value="1"/>
</dbReference>
<feature type="disulfide bond" evidence="2">
    <location>
        <begin position="195"/>
        <end position="205"/>
    </location>
</feature>
<dbReference type="Proteomes" id="UP001158576">
    <property type="component" value="Chromosome PAR"/>
</dbReference>
<feature type="domain" description="EGF-like" evidence="4">
    <location>
        <begin position="291"/>
        <end position="329"/>
    </location>
</feature>
<dbReference type="InterPro" id="IPR001881">
    <property type="entry name" value="EGF-like_Ca-bd_dom"/>
</dbReference>
<gene>
    <name evidence="6" type="ORF">OKIOD_LOCUS3675</name>
</gene>
<feature type="region of interest" description="Disordered" evidence="3">
    <location>
        <begin position="1"/>
        <end position="23"/>
    </location>
</feature>
<dbReference type="InterPro" id="IPR036465">
    <property type="entry name" value="vWFA_dom_sf"/>
</dbReference>
<accession>A0ABN7S1X9</accession>
<feature type="disulfide bond" evidence="2">
    <location>
        <begin position="222"/>
        <end position="231"/>
    </location>
</feature>
<dbReference type="SUPFAM" id="SSF48619">
    <property type="entry name" value="Phospholipase A2, PLA2"/>
    <property type="match status" value="1"/>
</dbReference>
<dbReference type="Gene3D" id="2.10.25.10">
    <property type="entry name" value="Laminin"/>
    <property type="match status" value="2"/>
</dbReference>
<evidence type="ECO:0000256" key="1">
    <source>
        <dbReference type="ARBA" id="ARBA00023157"/>
    </source>
</evidence>
<feature type="disulfide bond" evidence="2">
    <location>
        <begin position="319"/>
        <end position="328"/>
    </location>
</feature>
<dbReference type="PROSITE" id="PS50026">
    <property type="entry name" value="EGF_3"/>
    <property type="match status" value="2"/>
</dbReference>
<dbReference type="SMART" id="SM00179">
    <property type="entry name" value="EGF_CA"/>
    <property type="match status" value="2"/>
</dbReference>
<feature type="region of interest" description="Disordered" evidence="3">
    <location>
        <begin position="238"/>
        <end position="299"/>
    </location>
</feature>
<dbReference type="CDD" id="cd00054">
    <property type="entry name" value="EGF_CA"/>
    <property type="match status" value="1"/>
</dbReference>
<dbReference type="SUPFAM" id="SSF57196">
    <property type="entry name" value="EGF/Laminin"/>
    <property type="match status" value="1"/>
</dbReference>
<dbReference type="Pfam" id="PF00008">
    <property type="entry name" value="EGF"/>
    <property type="match status" value="1"/>
</dbReference>
<comment type="caution">
    <text evidence="2">Lacks conserved residue(s) required for the propagation of feature annotation.</text>
</comment>
<evidence type="ECO:0000259" key="5">
    <source>
        <dbReference type="PROSITE" id="PS50234"/>
    </source>
</evidence>
<evidence type="ECO:0000259" key="4">
    <source>
        <dbReference type="PROSITE" id="PS50026"/>
    </source>
</evidence>
<reference evidence="6 7" key="1">
    <citation type="submission" date="2021-04" db="EMBL/GenBank/DDBJ databases">
        <authorList>
            <person name="Bliznina A."/>
        </authorList>
    </citation>
    <scope>NUCLEOTIDE SEQUENCE [LARGE SCALE GENOMIC DNA]</scope>
</reference>
<proteinExistence type="predicted"/>
<dbReference type="InterPro" id="IPR002035">
    <property type="entry name" value="VWF_A"/>
</dbReference>
<feature type="domain" description="EGF-like" evidence="4">
    <location>
        <begin position="191"/>
        <end position="232"/>
    </location>
</feature>
<feature type="domain" description="VWFA" evidence="5">
    <location>
        <begin position="340"/>
        <end position="518"/>
    </location>
</feature>